<dbReference type="AlphaFoldDB" id="A0A0A2C510"/>
<evidence type="ECO:0000256" key="2">
    <source>
        <dbReference type="SAM" id="Phobius"/>
    </source>
</evidence>
<protein>
    <submittedName>
        <fullName evidence="3">Uncharacterized protein</fullName>
    </submittedName>
</protein>
<reference evidence="4" key="1">
    <citation type="journal article" date="2014" name="Sci. Data">
        <title>Genomes of diverse isolates of the marine cyanobacterium Prochlorococcus.</title>
        <authorList>
            <person name="Biller S."/>
            <person name="Berube P."/>
            <person name="Thompson J."/>
            <person name="Kelly L."/>
            <person name="Roggensack S."/>
            <person name="Awad L."/>
            <person name="Roache-Johnson K."/>
            <person name="Ding H."/>
            <person name="Giovannoni S.J."/>
            <person name="Moore L.R."/>
            <person name="Chisholm S.W."/>
        </authorList>
    </citation>
    <scope>NUCLEOTIDE SEQUENCE [LARGE SCALE GENOMIC DNA]</scope>
    <source>
        <strain evidence="4">PAC1</strain>
    </source>
</reference>
<comment type="caution">
    <text evidence="3">The sequence shown here is derived from an EMBL/GenBank/DDBJ whole genome shotgun (WGS) entry which is preliminary data.</text>
</comment>
<feature type="compositionally biased region" description="Basic and acidic residues" evidence="1">
    <location>
        <begin position="1"/>
        <end position="10"/>
    </location>
</feature>
<organism evidence="3 4">
    <name type="scientific">Prochlorococcus marinus str. PAC1</name>
    <dbReference type="NCBI Taxonomy" id="59924"/>
    <lineage>
        <taxon>Bacteria</taxon>
        <taxon>Bacillati</taxon>
        <taxon>Cyanobacteriota</taxon>
        <taxon>Cyanophyceae</taxon>
        <taxon>Synechococcales</taxon>
        <taxon>Prochlorococcaceae</taxon>
        <taxon>Prochlorococcus</taxon>
    </lineage>
</organism>
<accession>A0A0A2C510</accession>
<gene>
    <name evidence="3" type="ORF">EV03_1434</name>
</gene>
<dbReference type="Proteomes" id="UP000030392">
    <property type="component" value="Unassembled WGS sequence"/>
</dbReference>
<proteinExistence type="predicted"/>
<evidence type="ECO:0000313" key="3">
    <source>
        <dbReference type="EMBL" id="KGG19970.1"/>
    </source>
</evidence>
<evidence type="ECO:0000256" key="1">
    <source>
        <dbReference type="SAM" id="MobiDB-lite"/>
    </source>
</evidence>
<feature type="transmembrane region" description="Helical" evidence="2">
    <location>
        <begin position="43"/>
        <end position="62"/>
    </location>
</feature>
<feature type="region of interest" description="Disordered" evidence="1">
    <location>
        <begin position="1"/>
        <end position="28"/>
    </location>
</feature>
<dbReference type="RefSeq" id="WP_036906465.1">
    <property type="nucleotide sequence ID" value="NZ_CP138967.1"/>
</dbReference>
<keyword evidence="2" id="KW-1133">Transmembrane helix</keyword>
<dbReference type="EMBL" id="JNAX01000014">
    <property type="protein sequence ID" value="KGG19970.1"/>
    <property type="molecule type" value="Genomic_DNA"/>
</dbReference>
<keyword evidence="2" id="KW-0472">Membrane</keyword>
<name>A0A0A2C510_PROMR</name>
<keyword evidence="2" id="KW-0812">Transmembrane</keyword>
<evidence type="ECO:0000313" key="4">
    <source>
        <dbReference type="Proteomes" id="UP000030392"/>
    </source>
</evidence>
<sequence length="66" mass="7515">MGEAKRRRELGLPPKAKKEKKTRTNESQFSWSQFSINKLKSQYPAAPFVTTALFLLVLQLGFSLNS</sequence>